<dbReference type="InterPro" id="IPR035919">
    <property type="entry name" value="EAL_sf"/>
</dbReference>
<dbReference type="InterPro" id="IPR052340">
    <property type="entry name" value="RNase_Y/CdgJ"/>
</dbReference>
<dbReference type="AlphaFoldDB" id="A0A512PEP9"/>
<dbReference type="Pfam" id="PF08668">
    <property type="entry name" value="HDOD"/>
    <property type="match status" value="1"/>
</dbReference>
<dbReference type="PROSITE" id="PS51833">
    <property type="entry name" value="HDOD"/>
    <property type="match status" value="1"/>
</dbReference>
<dbReference type="PANTHER" id="PTHR33525">
    <property type="match status" value="1"/>
</dbReference>
<dbReference type="Gene3D" id="3.20.20.450">
    <property type="entry name" value="EAL domain"/>
    <property type="match status" value="1"/>
</dbReference>
<feature type="domain" description="HDOD" evidence="1">
    <location>
        <begin position="208"/>
        <end position="405"/>
    </location>
</feature>
<accession>A0A512PEP9</accession>
<dbReference type="EMBL" id="BKAL01000008">
    <property type="protein sequence ID" value="GEP69687.1"/>
    <property type="molecule type" value="Genomic_DNA"/>
</dbReference>
<dbReference type="RefSeq" id="WP_146953451.1">
    <property type="nucleotide sequence ID" value="NZ_BAABBJ010000001.1"/>
</dbReference>
<dbReference type="SUPFAM" id="SSF109604">
    <property type="entry name" value="HD-domain/PDEase-like"/>
    <property type="match status" value="1"/>
</dbReference>
<reference evidence="2 3" key="1">
    <citation type="submission" date="2019-07" db="EMBL/GenBank/DDBJ databases">
        <title>Whole genome shotgun sequence of Cellulomonas soli NBRC 109434.</title>
        <authorList>
            <person name="Hosoyama A."/>
            <person name="Uohara A."/>
            <person name="Ohji S."/>
            <person name="Ichikawa N."/>
        </authorList>
    </citation>
    <scope>NUCLEOTIDE SEQUENCE [LARGE SCALE GENOMIC DNA]</scope>
    <source>
        <strain evidence="2 3">NBRC 109434</strain>
    </source>
</reference>
<gene>
    <name evidence="2" type="ORF">CSO01_24020</name>
</gene>
<dbReference type="OrthoDB" id="4814985at2"/>
<proteinExistence type="predicted"/>
<dbReference type="Gene3D" id="1.10.3210.10">
    <property type="entry name" value="Hypothetical protein af1432"/>
    <property type="match status" value="1"/>
</dbReference>
<dbReference type="Proteomes" id="UP000321798">
    <property type="component" value="Unassembled WGS sequence"/>
</dbReference>
<name>A0A512PEP9_9CELL</name>
<evidence type="ECO:0000313" key="2">
    <source>
        <dbReference type="EMBL" id="GEP69687.1"/>
    </source>
</evidence>
<dbReference type="InterPro" id="IPR013976">
    <property type="entry name" value="HDOD"/>
</dbReference>
<sequence length="407" mass="43070">MSVLHDFSYGRQVGSVTIQRQPIVHPDRSVFGYAVRAQVLDSSGVPEPDDRVENLVDAELGQLDLETLAGDRPLVLRATAGIFTGAIPLTRTGSGLLLEIPLTLAVRDDAVVRASTLRGAGQHLVLGDYSGTASQDALLPYVDHVKIDTARGADRIATLVERAHNVGVGVIGERADTRERIRLAREIGMDLLQGPMFERNHETTGRSFNAGELQCLELMQLLSADAIDQAAVVRMVGSDPELAIRVLHLVNSSTYGMRRRVDSVHQAVVLVGPQQLAALAMASLIDARPTTVGALWAVLTRAQTVRALAGSDAGYTVGLLSAVAAQQHYSADDLVSRTGVSDDIAQALRTGTGPYGPALSAVLAHEENDVEAVLATGFEPFDVAHTYLAAVPEALATASALAISSRG</sequence>
<dbReference type="PANTHER" id="PTHR33525:SF3">
    <property type="entry name" value="RIBONUCLEASE Y"/>
    <property type="match status" value="1"/>
</dbReference>
<organism evidence="2 3">
    <name type="scientific">Cellulomonas soli</name>
    <dbReference type="NCBI Taxonomy" id="931535"/>
    <lineage>
        <taxon>Bacteria</taxon>
        <taxon>Bacillati</taxon>
        <taxon>Actinomycetota</taxon>
        <taxon>Actinomycetes</taxon>
        <taxon>Micrococcales</taxon>
        <taxon>Cellulomonadaceae</taxon>
        <taxon>Cellulomonas</taxon>
    </lineage>
</organism>
<evidence type="ECO:0000313" key="3">
    <source>
        <dbReference type="Proteomes" id="UP000321798"/>
    </source>
</evidence>
<dbReference type="SUPFAM" id="SSF141868">
    <property type="entry name" value="EAL domain-like"/>
    <property type="match status" value="1"/>
</dbReference>
<keyword evidence="3" id="KW-1185">Reference proteome</keyword>
<evidence type="ECO:0000259" key="1">
    <source>
        <dbReference type="PROSITE" id="PS51833"/>
    </source>
</evidence>
<comment type="caution">
    <text evidence="2">The sequence shown here is derived from an EMBL/GenBank/DDBJ whole genome shotgun (WGS) entry which is preliminary data.</text>
</comment>
<protein>
    <recommendedName>
        <fullName evidence="1">HDOD domain-containing protein</fullName>
    </recommendedName>
</protein>